<dbReference type="PANTHER" id="PTHR43303:SF4">
    <property type="entry name" value="NADPH DEHYDROGENASE C23G7.10C-RELATED"/>
    <property type="match status" value="1"/>
</dbReference>
<keyword evidence="4" id="KW-0521">NADP</keyword>
<dbReference type="InterPro" id="IPR001155">
    <property type="entry name" value="OxRdtase_FMN_N"/>
</dbReference>
<evidence type="ECO:0000256" key="2">
    <source>
        <dbReference type="ARBA" id="ARBA00022630"/>
    </source>
</evidence>
<dbReference type="InterPro" id="IPR013785">
    <property type="entry name" value="Aldolase_TIM"/>
</dbReference>
<keyword evidence="3" id="KW-0288">FMN</keyword>
<sequence>MSTRAAQLLSRPFALGSATLPNRIVMAPMTRQFSPGGIPGDDVAVYYARRAAAGTGLIITEGTSIDHPSAGFSADVPRFHGAESLAGWARVVEAVHAQGGKIMPQLWHVGIQRPAGAPPFPEAPPVGPSGIGLDGSPTGTALTLGDIDDIIGAFADAAQEAERIGFDGIELHGAHGYLIDQFLWERTNQRTDAYGGDPVSRTKFAADVVTAIRERVAPDFPVVLRFSQWKSENYDIRLAENPGELEALLTPLADAGVDAFHASGRRYWQPEFPDSGSELNIAGWTKKVTGKPVITVGSVGLNKEFEPGSLNGATAAVESIERLLDRLEQDEFDLVAVGRALLADPQWADKVLGDRIPDLTPFSKAAVETLH</sequence>
<keyword evidence="5" id="KW-0560">Oxidoreductase</keyword>
<evidence type="ECO:0000313" key="10">
    <source>
        <dbReference type="Proteomes" id="UP000270697"/>
    </source>
</evidence>
<dbReference type="Gene3D" id="3.20.20.70">
    <property type="entry name" value="Aldolase class I"/>
    <property type="match status" value="1"/>
</dbReference>
<dbReference type="GO" id="GO:0050661">
    <property type="term" value="F:NADP binding"/>
    <property type="evidence" value="ECO:0007669"/>
    <property type="project" value="InterPro"/>
</dbReference>
<organism evidence="8 9">
    <name type="scientific">Saccharopolyspora antimicrobica</name>
    <dbReference type="NCBI Taxonomy" id="455193"/>
    <lineage>
        <taxon>Bacteria</taxon>
        <taxon>Bacillati</taxon>
        <taxon>Actinomycetota</taxon>
        <taxon>Actinomycetes</taxon>
        <taxon>Pseudonocardiales</taxon>
        <taxon>Pseudonocardiaceae</taxon>
        <taxon>Saccharopolyspora</taxon>
    </lineage>
</organism>
<dbReference type="EMBL" id="RBXX01000002">
    <property type="protein sequence ID" value="RKT88776.1"/>
    <property type="molecule type" value="Genomic_DNA"/>
</dbReference>
<dbReference type="OrthoDB" id="3169239at2"/>
<evidence type="ECO:0000313" key="9">
    <source>
        <dbReference type="Proteomes" id="UP000199398"/>
    </source>
</evidence>
<feature type="domain" description="NADH:flavin oxidoreductase/NADH oxidase N-terminal" evidence="6">
    <location>
        <begin position="11"/>
        <end position="351"/>
    </location>
</feature>
<name>A0A1I5CRC2_9PSEU</name>
<dbReference type="GO" id="GO:0010181">
    <property type="term" value="F:FMN binding"/>
    <property type="evidence" value="ECO:0007669"/>
    <property type="project" value="InterPro"/>
</dbReference>
<dbReference type="STRING" id="455193.SAMN05421805_107264"/>
<proteinExistence type="predicted"/>
<evidence type="ECO:0000259" key="6">
    <source>
        <dbReference type="Pfam" id="PF00724"/>
    </source>
</evidence>
<keyword evidence="2" id="KW-0285">Flavoprotein</keyword>
<evidence type="ECO:0000256" key="5">
    <source>
        <dbReference type="ARBA" id="ARBA00023002"/>
    </source>
</evidence>
<evidence type="ECO:0000256" key="4">
    <source>
        <dbReference type="ARBA" id="ARBA00022857"/>
    </source>
</evidence>
<evidence type="ECO:0000313" key="7">
    <source>
        <dbReference type="EMBL" id="RKT88776.1"/>
    </source>
</evidence>
<gene>
    <name evidence="7" type="ORF">ATL45_7215</name>
    <name evidence="8" type="ORF">SAMN05421805_107264</name>
</gene>
<dbReference type="AlphaFoldDB" id="A0A1I5CRC2"/>
<dbReference type="EMBL" id="FOUP01000007">
    <property type="protein sequence ID" value="SFN89444.1"/>
    <property type="molecule type" value="Genomic_DNA"/>
</dbReference>
<dbReference type="Proteomes" id="UP000270697">
    <property type="component" value="Unassembled WGS sequence"/>
</dbReference>
<reference evidence="8 9" key="1">
    <citation type="submission" date="2016-10" db="EMBL/GenBank/DDBJ databases">
        <authorList>
            <person name="de Groot N.N."/>
        </authorList>
    </citation>
    <scope>NUCLEOTIDE SEQUENCE [LARGE SCALE GENOMIC DNA]</scope>
    <source>
        <strain evidence="8 9">CPCC 201259</strain>
    </source>
</reference>
<keyword evidence="10" id="KW-1185">Reference proteome</keyword>
<evidence type="ECO:0000256" key="1">
    <source>
        <dbReference type="ARBA" id="ARBA00001917"/>
    </source>
</evidence>
<protein>
    <submittedName>
        <fullName evidence="7 8">2,4-dienoyl-CoA reductase</fullName>
    </submittedName>
</protein>
<dbReference type="FunFam" id="3.20.20.70:FF:000262">
    <property type="entry name" value="NADH:flavin oxidoreductase"/>
    <property type="match status" value="1"/>
</dbReference>
<accession>A0A1I5CRC2</accession>
<dbReference type="Proteomes" id="UP000199398">
    <property type="component" value="Unassembled WGS sequence"/>
</dbReference>
<reference evidence="7 10" key="2">
    <citation type="submission" date="2018-10" db="EMBL/GenBank/DDBJ databases">
        <title>Sequencing the genomes of 1000 actinobacteria strains.</title>
        <authorList>
            <person name="Klenk H.-P."/>
        </authorList>
    </citation>
    <scope>NUCLEOTIDE SEQUENCE [LARGE SCALE GENOMIC DNA]</scope>
    <source>
        <strain evidence="7 10">DSM 45119</strain>
    </source>
</reference>
<dbReference type="CDD" id="cd04747">
    <property type="entry name" value="OYE_like_5_FMN"/>
    <property type="match status" value="1"/>
</dbReference>
<evidence type="ECO:0000256" key="3">
    <source>
        <dbReference type="ARBA" id="ARBA00022643"/>
    </source>
</evidence>
<evidence type="ECO:0000313" key="8">
    <source>
        <dbReference type="EMBL" id="SFN89444.1"/>
    </source>
</evidence>
<dbReference type="SUPFAM" id="SSF51395">
    <property type="entry name" value="FMN-linked oxidoreductases"/>
    <property type="match status" value="1"/>
</dbReference>
<comment type="cofactor">
    <cofactor evidence="1">
        <name>FMN</name>
        <dbReference type="ChEBI" id="CHEBI:58210"/>
    </cofactor>
</comment>
<dbReference type="RefSeq" id="WP_093154909.1">
    <property type="nucleotide sequence ID" value="NZ_FOUP01000007.1"/>
</dbReference>
<dbReference type="Pfam" id="PF00724">
    <property type="entry name" value="Oxidored_FMN"/>
    <property type="match status" value="1"/>
</dbReference>
<dbReference type="InterPro" id="IPR044152">
    <property type="entry name" value="YqjM-like"/>
</dbReference>
<dbReference type="PANTHER" id="PTHR43303">
    <property type="entry name" value="NADPH DEHYDROGENASE C23G7.10C-RELATED"/>
    <property type="match status" value="1"/>
</dbReference>
<dbReference type="GO" id="GO:0003959">
    <property type="term" value="F:NADPH dehydrogenase activity"/>
    <property type="evidence" value="ECO:0007669"/>
    <property type="project" value="InterPro"/>
</dbReference>